<dbReference type="Pfam" id="PF06017">
    <property type="entry name" value="Myosin_TH1"/>
    <property type="match status" value="1"/>
</dbReference>
<keyword evidence="3" id="KW-0597">Phosphoprotein</keyword>
<name>A0A673C912_9TELE</name>
<evidence type="ECO:0000259" key="17">
    <source>
        <dbReference type="PROSITE" id="PS51456"/>
    </source>
</evidence>
<feature type="compositionally biased region" description="Polar residues" evidence="15">
    <location>
        <begin position="986"/>
        <end position="1003"/>
    </location>
</feature>
<dbReference type="CDD" id="cd01378">
    <property type="entry name" value="MYSc_Myo1"/>
    <property type="match status" value="1"/>
</dbReference>
<keyword evidence="5 14" id="KW-0067">ATP-binding</keyword>
<reference evidence="19" key="1">
    <citation type="submission" date="2019-06" db="EMBL/GenBank/DDBJ databases">
        <authorList>
            <consortium name="Wellcome Sanger Institute Data Sharing"/>
        </authorList>
    </citation>
    <scope>NUCLEOTIDE SEQUENCE [LARGE SCALE GENOMIC DNA]</scope>
</reference>
<comment type="function">
    <text evidence="11">Induces bone resorption, acting probably through a signaling cascade which results in the secretion of factor(s) enhancing osteoclast formation and activity.</text>
</comment>
<evidence type="ECO:0000256" key="10">
    <source>
        <dbReference type="ARBA" id="ARBA00023203"/>
    </source>
</evidence>
<dbReference type="Gene3D" id="1.20.120.720">
    <property type="entry name" value="Myosin VI head, motor domain, U50 subdomain"/>
    <property type="match status" value="1"/>
</dbReference>
<reference evidence="19" key="3">
    <citation type="submission" date="2025-09" db="UniProtKB">
        <authorList>
            <consortium name="Ensembl"/>
        </authorList>
    </citation>
    <scope>IDENTIFICATION</scope>
</reference>
<keyword evidence="2 13" id="KW-0728">SH3 domain</keyword>
<evidence type="ECO:0000313" key="19">
    <source>
        <dbReference type="Ensembl" id="ENSSORP00005048668.1"/>
    </source>
</evidence>
<comment type="similarity">
    <text evidence="1 14">Belongs to the TRAFAC class myosin-kinesin ATPase superfamily. Myosin family.</text>
</comment>
<evidence type="ECO:0000256" key="15">
    <source>
        <dbReference type="SAM" id="MobiDB-lite"/>
    </source>
</evidence>
<dbReference type="InterPro" id="IPR001452">
    <property type="entry name" value="SH3_domain"/>
</dbReference>
<evidence type="ECO:0000256" key="7">
    <source>
        <dbReference type="ARBA" id="ARBA00023043"/>
    </source>
</evidence>
<dbReference type="FunFam" id="1.20.5.4820:FF:000004">
    <property type="entry name" value="Myosin IE"/>
    <property type="match status" value="1"/>
</dbReference>
<dbReference type="SMART" id="SM00242">
    <property type="entry name" value="MYSc"/>
    <property type="match status" value="1"/>
</dbReference>
<evidence type="ECO:0000256" key="9">
    <source>
        <dbReference type="ARBA" id="ARBA00023175"/>
    </source>
</evidence>
<dbReference type="PRINTS" id="PR00452">
    <property type="entry name" value="SH3DOMAIN"/>
</dbReference>
<keyword evidence="6" id="KW-0112">Calmodulin-binding</keyword>
<feature type="region of interest" description="Disordered" evidence="15">
    <location>
        <begin position="911"/>
        <end position="1054"/>
    </location>
</feature>
<evidence type="ECO:0000259" key="18">
    <source>
        <dbReference type="PROSITE" id="PS51757"/>
    </source>
</evidence>
<dbReference type="PANTHER" id="PTHR13140:SF341">
    <property type="entry name" value="UNCONVENTIONAL MYOSIN-IE"/>
    <property type="match status" value="1"/>
</dbReference>
<evidence type="ECO:0000256" key="4">
    <source>
        <dbReference type="ARBA" id="ARBA00022741"/>
    </source>
</evidence>
<dbReference type="FunFam" id="1.20.58.530:FF:000007">
    <property type="entry name" value="Myosin IE"/>
    <property type="match status" value="1"/>
</dbReference>
<dbReference type="GO" id="GO:0016459">
    <property type="term" value="C:myosin complex"/>
    <property type="evidence" value="ECO:0007669"/>
    <property type="project" value="UniProtKB-KW"/>
</dbReference>
<keyword evidence="10 14" id="KW-0009">Actin-binding</keyword>
<keyword evidence="4 14" id="KW-0547">Nucleotide-binding</keyword>
<dbReference type="Pfam" id="PF00063">
    <property type="entry name" value="Myosin_head"/>
    <property type="match status" value="1"/>
</dbReference>
<evidence type="ECO:0000256" key="5">
    <source>
        <dbReference type="ARBA" id="ARBA00022840"/>
    </source>
</evidence>
<dbReference type="Gene3D" id="1.20.5.4820">
    <property type="match status" value="1"/>
</dbReference>
<evidence type="ECO:0000256" key="11">
    <source>
        <dbReference type="ARBA" id="ARBA00037432"/>
    </source>
</evidence>
<dbReference type="GO" id="GO:0005902">
    <property type="term" value="C:microvillus"/>
    <property type="evidence" value="ECO:0007669"/>
    <property type="project" value="TreeGrafter"/>
</dbReference>
<dbReference type="Ensembl" id="ENSSORT00005049860.1">
    <property type="protein sequence ID" value="ENSSORP00005048668.1"/>
    <property type="gene ID" value="ENSSORG00005016361.1"/>
</dbReference>
<gene>
    <name evidence="19" type="primary">myo1ea</name>
</gene>
<dbReference type="InterPro" id="IPR036028">
    <property type="entry name" value="SH3-like_dom_sf"/>
</dbReference>
<dbReference type="GO" id="GO:0051015">
    <property type="term" value="F:actin filament binding"/>
    <property type="evidence" value="ECO:0007669"/>
    <property type="project" value="TreeGrafter"/>
</dbReference>
<dbReference type="GO" id="GO:0006897">
    <property type="term" value="P:endocytosis"/>
    <property type="evidence" value="ECO:0007669"/>
    <property type="project" value="TreeGrafter"/>
</dbReference>
<dbReference type="FunFam" id="2.30.30.40:FF:000072">
    <property type="entry name" value="Unconventional Myosin IB"/>
    <property type="match status" value="1"/>
</dbReference>
<evidence type="ECO:0000256" key="2">
    <source>
        <dbReference type="ARBA" id="ARBA00022443"/>
    </source>
</evidence>
<protein>
    <recommendedName>
        <fullName evidence="12">Osteoclast-stimulating factor 1</fullName>
    </recommendedName>
</protein>
<dbReference type="GO" id="GO:0007015">
    <property type="term" value="P:actin filament organization"/>
    <property type="evidence" value="ECO:0007669"/>
    <property type="project" value="TreeGrafter"/>
</dbReference>
<dbReference type="PRINTS" id="PR00193">
    <property type="entry name" value="MYOSINHEAVY"/>
</dbReference>
<dbReference type="FunFam" id="1.20.120.720:FF:000010">
    <property type="entry name" value="Unconventional myosin-Ie"/>
    <property type="match status" value="1"/>
</dbReference>
<evidence type="ECO:0000256" key="1">
    <source>
        <dbReference type="ARBA" id="ARBA00008314"/>
    </source>
</evidence>
<evidence type="ECO:0000256" key="13">
    <source>
        <dbReference type="PROSITE-ProRule" id="PRU00192"/>
    </source>
</evidence>
<dbReference type="GO" id="GO:0032835">
    <property type="term" value="P:glomerulus development"/>
    <property type="evidence" value="ECO:0007669"/>
    <property type="project" value="TreeGrafter"/>
</dbReference>
<dbReference type="GO" id="GO:0005886">
    <property type="term" value="C:plasma membrane"/>
    <property type="evidence" value="ECO:0007669"/>
    <property type="project" value="TreeGrafter"/>
</dbReference>
<keyword evidence="8 14" id="KW-0518">Myosin</keyword>
<feature type="region of interest" description="Actin-binding" evidence="14">
    <location>
        <begin position="570"/>
        <end position="592"/>
    </location>
</feature>
<keyword evidence="9 14" id="KW-0505">Motor protein</keyword>
<dbReference type="Gene3D" id="1.20.58.530">
    <property type="match status" value="1"/>
</dbReference>
<evidence type="ECO:0000256" key="6">
    <source>
        <dbReference type="ARBA" id="ARBA00022860"/>
    </source>
</evidence>
<organism evidence="19 20">
    <name type="scientific">Sphaeramia orbicularis</name>
    <name type="common">orbiculate cardinalfish</name>
    <dbReference type="NCBI Taxonomy" id="375764"/>
    <lineage>
        <taxon>Eukaryota</taxon>
        <taxon>Metazoa</taxon>
        <taxon>Chordata</taxon>
        <taxon>Craniata</taxon>
        <taxon>Vertebrata</taxon>
        <taxon>Euteleostomi</taxon>
        <taxon>Actinopterygii</taxon>
        <taxon>Neopterygii</taxon>
        <taxon>Teleostei</taxon>
        <taxon>Neoteleostei</taxon>
        <taxon>Acanthomorphata</taxon>
        <taxon>Gobiaria</taxon>
        <taxon>Kurtiformes</taxon>
        <taxon>Apogonoidei</taxon>
        <taxon>Apogonidae</taxon>
        <taxon>Apogoninae</taxon>
        <taxon>Sphaeramia</taxon>
    </lineage>
</organism>
<evidence type="ECO:0000256" key="8">
    <source>
        <dbReference type="ARBA" id="ARBA00023123"/>
    </source>
</evidence>
<reference evidence="19" key="2">
    <citation type="submission" date="2025-08" db="UniProtKB">
        <authorList>
            <consortium name="Ensembl"/>
        </authorList>
    </citation>
    <scope>IDENTIFICATION</scope>
</reference>
<dbReference type="GO" id="GO:0000146">
    <property type="term" value="F:microfilament motor activity"/>
    <property type="evidence" value="ECO:0007669"/>
    <property type="project" value="TreeGrafter"/>
</dbReference>
<dbReference type="InterPro" id="IPR027417">
    <property type="entry name" value="P-loop_NTPase"/>
</dbReference>
<evidence type="ECO:0000256" key="14">
    <source>
        <dbReference type="PROSITE-ProRule" id="PRU00782"/>
    </source>
</evidence>
<dbReference type="Pfam" id="PF00018">
    <property type="entry name" value="SH3_1"/>
    <property type="match status" value="1"/>
</dbReference>
<sequence length="1109" mass="126810">GGSEDRGHYRYHWQSHNVKHSGVDDMVLLSKINEDAIVDNLKKRYMDDYIFTYIGPVLISVNPFKQMPYFGEKEIEMYQGAAQYENPPHIYALADNMYRNMMIDRENQCVIISGESGAGKTVAAKYIMGYISRVSGGGPKVQHVKDIILQSNPLLEAFGNAKTLRNNNSSRFGKYFEIQFSSGGEPDGGKISNFLLEKSRVVMRNPGERSFHIFYQMIEGASGEQKSSLGITSLDYYSYLNQSGSYKVDDIDDKSDFKETMHAMDVIGIEAADRAMVLQIVAGVLHLGNINFREAGNYAAVESEEFLAFPAFLLGIDQNRLKEKLTSRKMDSKWGSALESIDVTLNVEQACYTRDALSKALHARVFDYLVESINKAMVKDHQELNVGVLDIYGFEIFQKNGFEQFCINFVNEKLQQIFIELTLKAEQEEYVQEGIKWTPIEYFNNKIVCDLIESKNPPGIMSIVDDVCATMHAVGEGADQTMLQKLRVQINTHEHFNSWNQGFIIHHYAGKVSYDAEGFCERNRDVLFNDLIELMQSSEIAFIRALFPENLNAEKKGRPTTAGSKIKKQANDLVSTLMKCTPHYIRCIKPNETKKPRDWEESRVKHQVEYLGLKENIRVRRAGYAYRRIFRKFLNRYAILTKESWPTWRGDEKQGVLHLLRSVNMDQDQFQLGRTKIFVKAPESLFLLEETRERKFDGYARTIQKAWRKYVARKKYVQMREEASDLLLNRKERRRHSLNRNFVGDYLGMDDRPELRQFVGKREKIDFADKVTKFDRRFKGIKRDLILTPKSVYLIGREKVKQGPEKGQVTEVLKRRIDVEKILAVSLSTMQDDFMILHEQEYDSLLECVFKTEFISLLARRFEEKTQRKLPLKFSNTLEMKLKKENWGFLSGGGSRQVVFVQGQGDMPVLKPSSKSLQVSIGPGLPKNTRPTRKTFTQGRSNMSRTQPTRAAPGPPGTSNETLPNPNPYISFPLPRNSSHHHNQRHPSSSNATRPFLPSNISQIKDRNTNRPQPNLDCLRVPDQGAAGAHRPSASRPTPGGGRPKPAPKPKPQVPQCKALYAYDAQDTDELSFNADDIIDIIKEDASGWWTGRLRGKQGLFPNNYVTKI</sequence>
<dbReference type="PROSITE" id="PS51456">
    <property type="entry name" value="MYOSIN_MOTOR"/>
    <property type="match status" value="1"/>
</dbReference>
<dbReference type="FunFam" id="3.40.850.10:FF:000101">
    <property type="entry name" value="Slow myosin heavy chain 2"/>
    <property type="match status" value="1"/>
</dbReference>
<dbReference type="Proteomes" id="UP000472271">
    <property type="component" value="Chromosome 3"/>
</dbReference>
<feature type="domain" description="TH1" evidence="18">
    <location>
        <begin position="731"/>
        <end position="923"/>
    </location>
</feature>
<feature type="compositionally biased region" description="Polar residues" evidence="15">
    <location>
        <begin position="934"/>
        <end position="949"/>
    </location>
</feature>
<dbReference type="InterPro" id="IPR036961">
    <property type="entry name" value="Kinesin_motor_dom_sf"/>
</dbReference>
<dbReference type="InterPro" id="IPR001609">
    <property type="entry name" value="Myosin_head_motor_dom-like"/>
</dbReference>
<evidence type="ECO:0000259" key="16">
    <source>
        <dbReference type="PROSITE" id="PS50002"/>
    </source>
</evidence>
<evidence type="ECO:0000256" key="12">
    <source>
        <dbReference type="ARBA" id="ARBA00040640"/>
    </source>
</evidence>
<dbReference type="PROSITE" id="PS51757">
    <property type="entry name" value="TH1"/>
    <property type="match status" value="1"/>
</dbReference>
<dbReference type="GO" id="GO:0005516">
    <property type="term" value="F:calmodulin binding"/>
    <property type="evidence" value="ECO:0007669"/>
    <property type="project" value="UniProtKB-KW"/>
</dbReference>
<dbReference type="PANTHER" id="PTHR13140">
    <property type="entry name" value="MYOSIN"/>
    <property type="match status" value="1"/>
</dbReference>
<dbReference type="GO" id="GO:0005737">
    <property type="term" value="C:cytoplasm"/>
    <property type="evidence" value="ECO:0007669"/>
    <property type="project" value="TreeGrafter"/>
</dbReference>
<keyword evidence="20" id="KW-1185">Reference proteome</keyword>
<dbReference type="SMART" id="SM00326">
    <property type="entry name" value="SH3"/>
    <property type="match status" value="1"/>
</dbReference>
<dbReference type="InterPro" id="IPR010926">
    <property type="entry name" value="Myosin_TH1"/>
</dbReference>
<dbReference type="AlphaFoldDB" id="A0A673C912"/>
<proteinExistence type="inferred from homology"/>
<dbReference type="Gene3D" id="2.30.30.40">
    <property type="entry name" value="SH3 Domains"/>
    <property type="match status" value="1"/>
</dbReference>
<dbReference type="PROSITE" id="PS50096">
    <property type="entry name" value="IQ"/>
    <property type="match status" value="1"/>
</dbReference>
<dbReference type="SUPFAM" id="SSF50044">
    <property type="entry name" value="SH3-domain"/>
    <property type="match status" value="1"/>
</dbReference>
<dbReference type="SUPFAM" id="SSF52540">
    <property type="entry name" value="P-loop containing nucleoside triphosphate hydrolases"/>
    <property type="match status" value="1"/>
</dbReference>
<feature type="domain" description="SH3" evidence="16">
    <location>
        <begin position="1052"/>
        <end position="1109"/>
    </location>
</feature>
<dbReference type="FunFam" id="1.10.10.820:FF:000001">
    <property type="entry name" value="Myosin heavy chain"/>
    <property type="match status" value="1"/>
</dbReference>
<feature type="binding site" evidence="14">
    <location>
        <begin position="114"/>
        <end position="121"/>
    </location>
    <ligand>
        <name>ATP</name>
        <dbReference type="ChEBI" id="CHEBI:30616"/>
    </ligand>
</feature>
<evidence type="ECO:0000256" key="3">
    <source>
        <dbReference type="ARBA" id="ARBA00022553"/>
    </source>
</evidence>
<keyword evidence="7" id="KW-0040">ANK repeat</keyword>
<feature type="domain" description="Myosin motor" evidence="17">
    <location>
        <begin position="21"/>
        <end position="693"/>
    </location>
</feature>
<accession>A0A673C912</accession>
<dbReference type="Gene3D" id="1.10.10.820">
    <property type="match status" value="1"/>
</dbReference>
<evidence type="ECO:0000313" key="20">
    <source>
        <dbReference type="Proteomes" id="UP000472271"/>
    </source>
</evidence>
<dbReference type="InterPro" id="IPR036072">
    <property type="entry name" value="MYSc_Myo1"/>
</dbReference>
<dbReference type="PROSITE" id="PS50002">
    <property type="entry name" value="SH3"/>
    <property type="match status" value="1"/>
</dbReference>
<dbReference type="Gene3D" id="3.40.850.10">
    <property type="entry name" value="Kinesin motor domain"/>
    <property type="match status" value="1"/>
</dbReference>
<dbReference type="GO" id="GO:0005524">
    <property type="term" value="F:ATP binding"/>
    <property type="evidence" value="ECO:0007669"/>
    <property type="project" value="UniProtKB-UniRule"/>
</dbReference>